<organism evidence="2 3">
    <name type="scientific">Helobdella robusta</name>
    <name type="common">Californian leech</name>
    <dbReference type="NCBI Taxonomy" id="6412"/>
    <lineage>
        <taxon>Eukaryota</taxon>
        <taxon>Metazoa</taxon>
        <taxon>Spiralia</taxon>
        <taxon>Lophotrochozoa</taxon>
        <taxon>Annelida</taxon>
        <taxon>Clitellata</taxon>
        <taxon>Hirudinea</taxon>
        <taxon>Rhynchobdellida</taxon>
        <taxon>Glossiphoniidae</taxon>
        <taxon>Helobdella</taxon>
    </lineage>
</organism>
<dbReference type="EMBL" id="KB096743">
    <property type="protein sequence ID" value="ESO01675.1"/>
    <property type="molecule type" value="Genomic_DNA"/>
</dbReference>
<accession>T1F8B9</accession>
<dbReference type="GeneID" id="20205068"/>
<reference evidence="3" key="1">
    <citation type="submission" date="2012-12" db="EMBL/GenBank/DDBJ databases">
        <authorList>
            <person name="Hellsten U."/>
            <person name="Grimwood J."/>
            <person name="Chapman J.A."/>
            <person name="Shapiro H."/>
            <person name="Aerts A."/>
            <person name="Otillar R.P."/>
            <person name="Terry A.Y."/>
            <person name="Boore J.L."/>
            <person name="Simakov O."/>
            <person name="Marletaz F."/>
            <person name="Cho S.-J."/>
            <person name="Edsinger-Gonzales E."/>
            <person name="Havlak P."/>
            <person name="Kuo D.-H."/>
            <person name="Larsson T."/>
            <person name="Lv J."/>
            <person name="Arendt D."/>
            <person name="Savage R."/>
            <person name="Osoegawa K."/>
            <person name="de Jong P."/>
            <person name="Lindberg D.R."/>
            <person name="Seaver E.C."/>
            <person name="Weisblat D.A."/>
            <person name="Putnam N.H."/>
            <person name="Grigoriev I.V."/>
            <person name="Rokhsar D.S."/>
        </authorList>
    </citation>
    <scope>NUCLEOTIDE SEQUENCE</scope>
</reference>
<proteinExistence type="predicted"/>
<sequence>MDTVLLPVTHMVRAQGLWSLVCLTECFIQNILEMNLASEMKQLSIFSLMTSIVGYVVECVASDVTISGRNIMRTFGRTFHEDCTMAGALWRVWRQCLRGKGHIFNCPEFHNFRLASKPNSNRVHSALVE</sequence>
<dbReference type="KEGG" id="hro:HELRODRAFT_174637"/>
<gene>
    <name evidence="2" type="primary">20205068</name>
    <name evidence="1" type="ORF">HELRODRAFT_174637</name>
</gene>
<dbReference type="EMBL" id="AMQM01004992">
    <property type="status" value="NOT_ANNOTATED_CDS"/>
    <property type="molecule type" value="Genomic_DNA"/>
</dbReference>
<reference evidence="2" key="3">
    <citation type="submission" date="2015-06" db="UniProtKB">
        <authorList>
            <consortium name="EnsemblMetazoa"/>
        </authorList>
    </citation>
    <scope>IDENTIFICATION</scope>
</reference>
<evidence type="ECO:0000313" key="1">
    <source>
        <dbReference type="EMBL" id="ESO01675.1"/>
    </source>
</evidence>
<evidence type="ECO:0000313" key="2">
    <source>
        <dbReference type="EnsemblMetazoa" id="HelroP174637"/>
    </source>
</evidence>
<dbReference type="CTD" id="20205068"/>
<reference evidence="1 3" key="2">
    <citation type="journal article" date="2013" name="Nature">
        <title>Insights into bilaterian evolution from three spiralian genomes.</title>
        <authorList>
            <person name="Simakov O."/>
            <person name="Marletaz F."/>
            <person name="Cho S.J."/>
            <person name="Edsinger-Gonzales E."/>
            <person name="Havlak P."/>
            <person name="Hellsten U."/>
            <person name="Kuo D.H."/>
            <person name="Larsson T."/>
            <person name="Lv J."/>
            <person name="Arendt D."/>
            <person name="Savage R."/>
            <person name="Osoegawa K."/>
            <person name="de Jong P."/>
            <person name="Grimwood J."/>
            <person name="Chapman J.A."/>
            <person name="Shapiro H."/>
            <person name="Aerts A."/>
            <person name="Otillar R.P."/>
            <person name="Terry A.Y."/>
            <person name="Boore J.L."/>
            <person name="Grigoriev I.V."/>
            <person name="Lindberg D.R."/>
            <person name="Seaver E.C."/>
            <person name="Weisblat D.A."/>
            <person name="Putnam N.H."/>
            <person name="Rokhsar D.S."/>
        </authorList>
    </citation>
    <scope>NUCLEOTIDE SEQUENCE</scope>
</reference>
<protein>
    <submittedName>
        <fullName evidence="1 2">Uncharacterized protein</fullName>
    </submittedName>
</protein>
<dbReference type="RefSeq" id="XP_009020329.1">
    <property type="nucleotide sequence ID" value="XM_009022081.1"/>
</dbReference>
<dbReference type="HOGENOM" id="CLU_1951107_0_0_1"/>
<dbReference type="Proteomes" id="UP000015101">
    <property type="component" value="Unassembled WGS sequence"/>
</dbReference>
<name>T1F8B9_HELRO</name>
<evidence type="ECO:0000313" key="3">
    <source>
        <dbReference type="Proteomes" id="UP000015101"/>
    </source>
</evidence>
<dbReference type="AlphaFoldDB" id="T1F8B9"/>
<dbReference type="InParanoid" id="T1F8B9"/>
<keyword evidence="3" id="KW-1185">Reference proteome</keyword>
<dbReference type="EnsemblMetazoa" id="HelroT174637">
    <property type="protein sequence ID" value="HelroP174637"/>
    <property type="gene ID" value="HelroG174637"/>
</dbReference>